<dbReference type="Gene3D" id="3.30.160.100">
    <property type="entry name" value="Ribosome hibernation promotion factor-like"/>
    <property type="match status" value="1"/>
</dbReference>
<dbReference type="PANTHER" id="PTHR33231:SF1">
    <property type="entry name" value="30S RIBOSOMAL PROTEIN"/>
    <property type="match status" value="1"/>
</dbReference>
<dbReference type="CDD" id="cd00552">
    <property type="entry name" value="RaiA"/>
    <property type="match status" value="1"/>
</dbReference>
<dbReference type="InterPro" id="IPR050574">
    <property type="entry name" value="HPF/YfiA_ribosome-assoc"/>
</dbReference>
<gene>
    <name evidence="5" type="primary">raiA</name>
    <name evidence="2" type="synonym">hpf</name>
    <name evidence="5" type="ORF">RIF23_08955</name>
</gene>
<dbReference type="SUPFAM" id="SSF69754">
    <property type="entry name" value="Ribosome binding protein Y (YfiA homologue)"/>
    <property type="match status" value="1"/>
</dbReference>
<sequence length="249" mass="27169">MDIIVKGRRTGVSDKFRKHVETKLGKLSKWEQKGMSVDVEVSKERNPKLASQRERVELTIHSSGPTIRGEAAADDRYGAFDLALDRIEARLRKAADRRKIHRGNRAPVSVAAATAELGGPASAGATLAPPIQRGGTPESDTASVSQPATSGNGAGRGTAAGADRATNEGAEESDDRVHEDIVELETQGDGPVVVREKLHRAKPMTIDQALFEMELVGHDFYLFRDEERDTPSVVYRRKGFNYGVIRLLE</sequence>
<comment type="subcellular location">
    <subcellularLocation>
        <location evidence="2">Cytoplasm</location>
    </subcellularLocation>
</comment>
<keyword evidence="2" id="KW-0963">Cytoplasm</keyword>
<evidence type="ECO:0000313" key="6">
    <source>
        <dbReference type="Proteomes" id="UP001250214"/>
    </source>
</evidence>
<comment type="similarity">
    <text evidence="2">Belongs to the HPF/YfiA ribosome-associated protein family. Long HPF subfamily.</text>
</comment>
<evidence type="ECO:0000256" key="3">
    <source>
        <dbReference type="SAM" id="MobiDB-lite"/>
    </source>
</evidence>
<accession>A0ABU2H5X7</accession>
<feature type="domain" description="Sigma 54 modulation/S30EA ribosomal protein C-terminal" evidence="4">
    <location>
        <begin position="191"/>
        <end position="244"/>
    </location>
</feature>
<name>A0ABU2H5X7_9ACTN</name>
<comment type="caution">
    <text evidence="5">The sequence shown here is derived from an EMBL/GenBank/DDBJ whole genome shotgun (WGS) entry which is preliminary data.</text>
</comment>
<dbReference type="Pfam" id="PF16321">
    <property type="entry name" value="Ribosom_S30AE_C"/>
    <property type="match status" value="1"/>
</dbReference>
<dbReference type="InterPro" id="IPR032528">
    <property type="entry name" value="Ribosom_S30AE_C"/>
</dbReference>
<evidence type="ECO:0000256" key="1">
    <source>
        <dbReference type="ARBA" id="ARBA00022845"/>
    </source>
</evidence>
<dbReference type="Proteomes" id="UP001250214">
    <property type="component" value="Unassembled WGS sequence"/>
</dbReference>
<dbReference type="Gene3D" id="3.30.505.50">
    <property type="entry name" value="Sigma 54 modulation/S30EA ribosomal protein, C-terminal domain"/>
    <property type="match status" value="1"/>
</dbReference>
<feature type="region of interest" description="Disordered" evidence="3">
    <location>
        <begin position="120"/>
        <end position="177"/>
    </location>
</feature>
<evidence type="ECO:0000256" key="2">
    <source>
        <dbReference type="HAMAP-Rule" id="MF_00839"/>
    </source>
</evidence>
<reference evidence="6" key="1">
    <citation type="submission" date="2023-07" db="EMBL/GenBank/DDBJ databases">
        <title>Novel species in the genus Lipingzhangella isolated from Sambhar Salt Lake.</title>
        <authorList>
            <person name="Jiya N."/>
            <person name="Kajale S."/>
            <person name="Sharma A."/>
        </authorList>
    </citation>
    <scope>NUCLEOTIDE SEQUENCE [LARGE SCALE GENOMIC DNA]</scope>
    <source>
        <strain evidence="6">LS1_29</strain>
    </source>
</reference>
<dbReference type="EMBL" id="JAVLVT010000003">
    <property type="protein sequence ID" value="MDS1270422.1"/>
    <property type="molecule type" value="Genomic_DNA"/>
</dbReference>
<protein>
    <recommendedName>
        <fullName evidence="2">Ribosome hibernation promoting factor</fullName>
        <shortName evidence="2">HPF</shortName>
    </recommendedName>
</protein>
<keyword evidence="1 2" id="KW-0810">Translation regulation</keyword>
<dbReference type="RefSeq" id="WP_310911932.1">
    <property type="nucleotide sequence ID" value="NZ_JAVLVT010000003.1"/>
</dbReference>
<dbReference type="InterPro" id="IPR003489">
    <property type="entry name" value="RHF/RaiA"/>
</dbReference>
<organism evidence="5 6">
    <name type="scientific">Lipingzhangella rawalii</name>
    <dbReference type="NCBI Taxonomy" id="2055835"/>
    <lineage>
        <taxon>Bacteria</taxon>
        <taxon>Bacillati</taxon>
        <taxon>Actinomycetota</taxon>
        <taxon>Actinomycetes</taxon>
        <taxon>Streptosporangiales</taxon>
        <taxon>Nocardiopsidaceae</taxon>
        <taxon>Lipingzhangella</taxon>
    </lineage>
</organism>
<dbReference type="InterPro" id="IPR034694">
    <property type="entry name" value="HPF_long/plastid"/>
</dbReference>
<comment type="subunit">
    <text evidence="2">Interacts with 100S ribosomes.</text>
</comment>
<dbReference type="HAMAP" id="MF_00839">
    <property type="entry name" value="HPF"/>
    <property type="match status" value="1"/>
</dbReference>
<dbReference type="NCBIfam" id="TIGR00741">
    <property type="entry name" value="yfiA"/>
    <property type="match status" value="1"/>
</dbReference>
<comment type="function">
    <text evidence="2">Required for dimerization of active 70S ribosomes into 100S ribosomes in stationary phase; 100S ribosomes are translationally inactive and sometimes present during exponential growth.</text>
</comment>
<proteinExistence type="inferred from homology"/>
<feature type="compositionally biased region" description="Polar residues" evidence="3">
    <location>
        <begin position="138"/>
        <end position="150"/>
    </location>
</feature>
<evidence type="ECO:0000259" key="4">
    <source>
        <dbReference type="Pfam" id="PF16321"/>
    </source>
</evidence>
<keyword evidence="6" id="KW-1185">Reference proteome</keyword>
<dbReference type="InterPro" id="IPR038416">
    <property type="entry name" value="Ribosom_S30AE_C_sf"/>
</dbReference>
<dbReference type="PANTHER" id="PTHR33231">
    <property type="entry name" value="30S RIBOSOMAL PROTEIN"/>
    <property type="match status" value="1"/>
</dbReference>
<dbReference type="Pfam" id="PF02482">
    <property type="entry name" value="Ribosomal_S30AE"/>
    <property type="match status" value="1"/>
</dbReference>
<evidence type="ECO:0000313" key="5">
    <source>
        <dbReference type="EMBL" id="MDS1270422.1"/>
    </source>
</evidence>
<dbReference type="InterPro" id="IPR036567">
    <property type="entry name" value="RHF-like"/>
</dbReference>